<accession>A1HN35</accession>
<keyword evidence="2" id="KW-0282">Flagellum</keyword>
<evidence type="ECO:0000313" key="3">
    <source>
        <dbReference type="Proteomes" id="UP000005139"/>
    </source>
</evidence>
<sequence length="475" mass="50769">MNMVIALLNMNTEAPVVGIQPREIKTAAGQLGKSLNFAEIFGQIVNVQPVSAGSGMEKQEQKEGDLMPPTPAMVQGTSSLVTPWVFLTPQSVLAEEQQINRTIGCSSAIATGLGGSGLEQKVPFNIRTASSLFLPLISTDAPTSSQATAAIEAVGVLPSAYVLQAEKVMNQYAAQPTVAQLTVASTIALNNVAAMLGCGISQYPQLQTASGKTTSQVWPDNGKGSGRPGAPMPVLGENVMSGLDIMPDDFTKPMQVVQPLFIASSEAGETAWREFTGEPAGQKQERLLPTTKPEHVDNSTSFFTGVIEQLNPSSFAHVTTPVNPASSTQTIHDPYKVVEQVVAQARLRLRADNSEMVIHLKPEHLGELTLKVAVENGGTVTASFHSTNPEVRSIIEASLPELKQELINQGFKVEYVGVYAGLNHSFMSDQRDQRQHIFAKAGLRKNMHQLAAVAAMETHEASYIAPAASGIDYRV</sequence>
<comment type="caution">
    <text evidence="2">The sequence shown here is derived from an EMBL/GenBank/DDBJ whole genome shotgun (WGS) entry which is preliminary data.</text>
</comment>
<dbReference type="OrthoDB" id="1676929at2"/>
<dbReference type="Proteomes" id="UP000005139">
    <property type="component" value="Unassembled WGS sequence"/>
</dbReference>
<dbReference type="CDD" id="cd17470">
    <property type="entry name" value="T3SS_Flik_C"/>
    <property type="match status" value="1"/>
</dbReference>
<dbReference type="Pfam" id="PF02120">
    <property type="entry name" value="Flg_hook"/>
    <property type="match status" value="1"/>
</dbReference>
<keyword evidence="2" id="KW-0966">Cell projection</keyword>
<dbReference type="Gene3D" id="3.30.750.140">
    <property type="match status" value="1"/>
</dbReference>
<dbReference type="eggNOG" id="COG3144">
    <property type="taxonomic scope" value="Bacteria"/>
</dbReference>
<dbReference type="PANTHER" id="PTHR37533">
    <property type="entry name" value="FLAGELLAR HOOK-LENGTH CONTROL PROTEIN"/>
    <property type="match status" value="1"/>
</dbReference>
<organism evidence="2 3">
    <name type="scientific">Thermosinus carboxydivorans Nor1</name>
    <dbReference type="NCBI Taxonomy" id="401526"/>
    <lineage>
        <taxon>Bacteria</taxon>
        <taxon>Bacillati</taxon>
        <taxon>Bacillota</taxon>
        <taxon>Negativicutes</taxon>
        <taxon>Selenomonadales</taxon>
        <taxon>Sporomusaceae</taxon>
        <taxon>Thermosinus</taxon>
    </lineage>
</organism>
<reference evidence="2 3" key="2">
    <citation type="submission" date="2007-01" db="EMBL/GenBank/DDBJ databases">
        <title>Sequencing of the draft genome and assembly of Thermosinus carboxydivorans Nor1.</title>
        <authorList>
            <consortium name="US DOE Joint Genome Institute (JGI-PGF)"/>
            <person name="Copeland A."/>
            <person name="Lucas S."/>
            <person name="Lapidus A."/>
            <person name="Barry K."/>
            <person name="Glavina del Rio T."/>
            <person name="Dalin E."/>
            <person name="Tice H."/>
            <person name="Bruce D."/>
            <person name="Pitluck S."/>
            <person name="Richardson P."/>
        </authorList>
    </citation>
    <scope>NUCLEOTIDE SEQUENCE [LARGE SCALE GENOMIC DNA]</scope>
    <source>
        <strain evidence="2 3">Nor1</strain>
    </source>
</reference>
<dbReference type="PANTHER" id="PTHR37533:SF2">
    <property type="entry name" value="FLAGELLAR HOOK-LENGTH CONTROL PROTEIN"/>
    <property type="match status" value="1"/>
</dbReference>
<evidence type="ECO:0000313" key="2">
    <source>
        <dbReference type="EMBL" id="EAX48662.1"/>
    </source>
</evidence>
<reference evidence="2 3" key="1">
    <citation type="submission" date="2007-01" db="EMBL/GenBank/DDBJ databases">
        <title>Annotation of the draft genome assembly of Thermosinus carboxydivorans Nor1.</title>
        <authorList>
            <consortium name="US DOE Joint Genome Institute (JGI-ORNL)"/>
            <person name="Larimer F."/>
            <person name="Land M."/>
            <person name="Hauser L."/>
        </authorList>
    </citation>
    <scope>NUCLEOTIDE SEQUENCE [LARGE SCALE GENOMIC DNA]</scope>
    <source>
        <strain evidence="2 3">Nor1</strain>
    </source>
</reference>
<gene>
    <name evidence="2" type="ORF">TcarDRAFT_2134</name>
</gene>
<name>A1HN35_9FIRM</name>
<dbReference type="RefSeq" id="WP_007288433.1">
    <property type="nucleotide sequence ID" value="NZ_AAWL01000002.1"/>
</dbReference>
<dbReference type="AlphaFoldDB" id="A1HN35"/>
<dbReference type="InterPro" id="IPR052563">
    <property type="entry name" value="FliK"/>
</dbReference>
<dbReference type="InterPro" id="IPR021136">
    <property type="entry name" value="Flagellar_hook_control-like_C"/>
</dbReference>
<keyword evidence="3" id="KW-1185">Reference proteome</keyword>
<dbReference type="EMBL" id="AAWL01000002">
    <property type="protein sequence ID" value="EAX48662.1"/>
    <property type="molecule type" value="Genomic_DNA"/>
</dbReference>
<keyword evidence="2" id="KW-0969">Cilium</keyword>
<proteinExistence type="predicted"/>
<protein>
    <submittedName>
        <fullName evidence="2">Flagellar hook-length control protein</fullName>
    </submittedName>
</protein>
<feature type="domain" description="Flagellar hook-length control protein-like C-terminal" evidence="1">
    <location>
        <begin position="346"/>
        <end position="421"/>
    </location>
</feature>
<evidence type="ECO:0000259" key="1">
    <source>
        <dbReference type="Pfam" id="PF02120"/>
    </source>
</evidence>
<dbReference type="InterPro" id="IPR038610">
    <property type="entry name" value="FliK-like_C_sf"/>
</dbReference>